<gene>
    <name evidence="1" type="ORF">PINE0816_LOCUS4753</name>
    <name evidence="2" type="ORF">PINE0816_LOCUS4754</name>
</gene>
<accession>A0A6T8H0L3</accession>
<reference evidence="1" key="1">
    <citation type="submission" date="2021-01" db="EMBL/GenBank/DDBJ databases">
        <authorList>
            <person name="Corre E."/>
            <person name="Pelletier E."/>
            <person name="Niang G."/>
            <person name="Scheremetjew M."/>
            <person name="Finn R."/>
            <person name="Kale V."/>
            <person name="Holt S."/>
            <person name="Cochrane G."/>
            <person name="Meng A."/>
            <person name="Brown T."/>
            <person name="Cohen L."/>
        </authorList>
    </citation>
    <scope>NUCLEOTIDE SEQUENCE</scope>
    <source>
        <strain evidence="1">CCAP1064/1</strain>
    </source>
</reference>
<dbReference type="AlphaFoldDB" id="A0A6T8H0L3"/>
<name>A0A6T8H0L3_9STRA</name>
<dbReference type="EMBL" id="HBEL01009933">
    <property type="protein sequence ID" value="CAD8408631.1"/>
    <property type="molecule type" value="Transcribed_RNA"/>
</dbReference>
<protein>
    <submittedName>
        <fullName evidence="1">Uncharacterized protein</fullName>
    </submittedName>
</protein>
<proteinExistence type="predicted"/>
<evidence type="ECO:0000313" key="2">
    <source>
        <dbReference type="EMBL" id="CAD8408632.1"/>
    </source>
</evidence>
<dbReference type="EMBL" id="HBEL01009934">
    <property type="protein sequence ID" value="CAD8408632.1"/>
    <property type="molecule type" value="Transcribed_RNA"/>
</dbReference>
<sequence>MLGQSLEHNYGALLNIRPNLRQNSRPQRCPIMINLCMVHMFPTVGRSNRSRSCVPALPSCLRDACVRDLLPLPKAHLNNPEKANKLNHQNLFLFQKLLPRSASSLPHGTIIYNTICDFICIQLEECTITTLQGGHNHL</sequence>
<organism evidence="1">
    <name type="scientific">Proboscia inermis</name>
    <dbReference type="NCBI Taxonomy" id="420281"/>
    <lineage>
        <taxon>Eukaryota</taxon>
        <taxon>Sar</taxon>
        <taxon>Stramenopiles</taxon>
        <taxon>Ochrophyta</taxon>
        <taxon>Bacillariophyta</taxon>
        <taxon>Coscinodiscophyceae</taxon>
        <taxon>Rhizosoleniophycidae</taxon>
        <taxon>Rhizosoleniales</taxon>
        <taxon>Rhizosoleniaceae</taxon>
        <taxon>Proboscia</taxon>
    </lineage>
</organism>
<evidence type="ECO:0000313" key="1">
    <source>
        <dbReference type="EMBL" id="CAD8408631.1"/>
    </source>
</evidence>